<dbReference type="PROSITE" id="PS50879">
    <property type="entry name" value="RNASE_H_1"/>
    <property type="match status" value="1"/>
</dbReference>
<evidence type="ECO:0000256" key="2">
    <source>
        <dbReference type="ARBA" id="ARBA00001946"/>
    </source>
</evidence>
<dbReference type="InterPro" id="IPR002156">
    <property type="entry name" value="RNaseH_domain"/>
</dbReference>
<dbReference type="PIRSF" id="PIRSF037839">
    <property type="entry name" value="Ribonuclease_H"/>
    <property type="match status" value="1"/>
</dbReference>
<evidence type="ECO:0000256" key="7">
    <source>
        <dbReference type="ARBA" id="ARBA00022722"/>
    </source>
</evidence>
<dbReference type="EMBL" id="QICL01000001">
    <property type="protein sequence ID" value="PXV68905.1"/>
    <property type="molecule type" value="Genomic_DNA"/>
</dbReference>
<evidence type="ECO:0000256" key="4">
    <source>
        <dbReference type="ARBA" id="ARBA00005300"/>
    </source>
</evidence>
<dbReference type="GO" id="GO:0043137">
    <property type="term" value="P:DNA replication, removal of RNA primer"/>
    <property type="evidence" value="ECO:0007669"/>
    <property type="project" value="TreeGrafter"/>
</dbReference>
<sequence length="208" mass="23560">MAKKNFYVVWNGVTPGVYNSWDECKAQVSGYDGAIYKSFPSLEQAKKAFDESPWLYVGKQAKKETPKKLLSNPAIIKDSLAVDAACSGNPGLMEYRGVYVLTGEQIFHQGPYEQGTNNVGEFLALVHGLALLKQKKLAMPLYSDSANAIKWVKEKKCKTKLEKTSVNLSLFYMIERAEKWLKENTYTTKIIKWETKEWGEIPADFGRK</sequence>
<feature type="binding site" evidence="13">
    <location>
        <position position="83"/>
    </location>
    <ligand>
        <name>Mg(2+)</name>
        <dbReference type="ChEBI" id="CHEBI:18420"/>
        <label>1</label>
    </ligand>
</feature>
<comment type="catalytic activity">
    <reaction evidence="1 12">
        <text>Endonucleolytic cleavage to 5'-phosphomonoester.</text>
        <dbReference type="EC" id="3.1.26.4"/>
    </reaction>
</comment>
<accession>A0A2V3Q0R5</accession>
<dbReference type="SUPFAM" id="SSF55658">
    <property type="entry name" value="L9 N-domain-like"/>
    <property type="match status" value="1"/>
</dbReference>
<proteinExistence type="inferred from homology"/>
<evidence type="ECO:0000313" key="15">
    <source>
        <dbReference type="EMBL" id="PXV68905.1"/>
    </source>
</evidence>
<keyword evidence="12" id="KW-0963">Cytoplasm</keyword>
<dbReference type="Gene3D" id="3.30.420.10">
    <property type="entry name" value="Ribonuclease H-like superfamily/Ribonuclease H"/>
    <property type="match status" value="1"/>
</dbReference>
<reference evidence="15 16" key="1">
    <citation type="submission" date="2018-03" db="EMBL/GenBank/DDBJ databases">
        <title>Genomic Encyclopedia of Archaeal and Bacterial Type Strains, Phase II (KMG-II): from individual species to whole genera.</title>
        <authorList>
            <person name="Goeker M."/>
        </authorList>
    </citation>
    <scope>NUCLEOTIDE SEQUENCE [LARGE SCALE GENOMIC DNA]</scope>
    <source>
        <strain evidence="15 16">DSM 100214</strain>
    </source>
</reference>
<comment type="similarity">
    <text evidence="4 12">Belongs to the RNase H family.</text>
</comment>
<dbReference type="InterPro" id="IPR012337">
    <property type="entry name" value="RNaseH-like_sf"/>
</dbReference>
<comment type="caution">
    <text evidence="15">The sequence shown here is derived from an EMBL/GenBank/DDBJ whole genome shotgun (WGS) entry which is preliminary data.</text>
</comment>
<dbReference type="AlphaFoldDB" id="A0A2V3Q0R5"/>
<dbReference type="Pfam" id="PF00075">
    <property type="entry name" value="RNase_H"/>
    <property type="match status" value="1"/>
</dbReference>
<dbReference type="Pfam" id="PF01693">
    <property type="entry name" value="Cauli_VI"/>
    <property type="match status" value="1"/>
</dbReference>
<dbReference type="GO" id="GO:0004523">
    <property type="term" value="F:RNA-DNA hybrid ribonuclease activity"/>
    <property type="evidence" value="ECO:0007669"/>
    <property type="project" value="UniProtKB-UniRule"/>
</dbReference>
<keyword evidence="9 12" id="KW-0255">Endonuclease</keyword>
<evidence type="ECO:0000256" key="8">
    <source>
        <dbReference type="ARBA" id="ARBA00022723"/>
    </source>
</evidence>
<dbReference type="InterPro" id="IPR037056">
    <property type="entry name" value="RNase_H1_N_sf"/>
</dbReference>
<dbReference type="GO" id="GO:0005737">
    <property type="term" value="C:cytoplasm"/>
    <property type="evidence" value="ECO:0007669"/>
    <property type="project" value="UniProtKB-SubCell"/>
</dbReference>
<dbReference type="FunFam" id="3.40.970.10:FF:000002">
    <property type="entry name" value="Ribonuclease H"/>
    <property type="match status" value="1"/>
</dbReference>
<dbReference type="PANTHER" id="PTHR10642">
    <property type="entry name" value="RIBONUCLEASE H1"/>
    <property type="match status" value="1"/>
</dbReference>
<comment type="subcellular location">
    <subcellularLocation>
        <location evidence="12">Cytoplasm</location>
    </subcellularLocation>
</comment>
<protein>
    <recommendedName>
        <fullName evidence="6 12">Ribonuclease H</fullName>
        <ecNumber evidence="5 12">3.1.26.4</ecNumber>
    </recommendedName>
</protein>
<dbReference type="GO" id="GO:0003676">
    <property type="term" value="F:nucleic acid binding"/>
    <property type="evidence" value="ECO:0007669"/>
    <property type="project" value="UniProtKB-UniRule"/>
</dbReference>
<dbReference type="SUPFAM" id="SSF53098">
    <property type="entry name" value="Ribonuclease H-like"/>
    <property type="match status" value="1"/>
</dbReference>
<keyword evidence="10 12" id="KW-0378">Hydrolase</keyword>
<feature type="binding site" evidence="13">
    <location>
        <position position="144"/>
    </location>
    <ligand>
        <name>Mg(2+)</name>
        <dbReference type="ChEBI" id="CHEBI:18420"/>
        <label>2</label>
    </ligand>
</feature>
<dbReference type="InterPro" id="IPR050092">
    <property type="entry name" value="RNase_H"/>
</dbReference>
<dbReference type="InterPro" id="IPR011320">
    <property type="entry name" value="RNase_H1_N"/>
</dbReference>
<dbReference type="InterPro" id="IPR017290">
    <property type="entry name" value="RNase_H_bac"/>
</dbReference>
<organism evidence="15 16">
    <name type="scientific">Dysgonomonas alginatilytica</name>
    <dbReference type="NCBI Taxonomy" id="1605892"/>
    <lineage>
        <taxon>Bacteria</taxon>
        <taxon>Pseudomonadati</taxon>
        <taxon>Bacteroidota</taxon>
        <taxon>Bacteroidia</taxon>
        <taxon>Bacteroidales</taxon>
        <taxon>Dysgonomonadaceae</taxon>
        <taxon>Dysgonomonas</taxon>
    </lineage>
</organism>
<gene>
    <name evidence="15" type="ORF">CLV62_101171</name>
</gene>
<feature type="domain" description="RNase H type-1" evidence="14">
    <location>
        <begin position="74"/>
        <end position="208"/>
    </location>
</feature>
<dbReference type="OrthoDB" id="9811552at2"/>
<dbReference type="RefSeq" id="WP_110308887.1">
    <property type="nucleotide sequence ID" value="NZ_QICL01000001.1"/>
</dbReference>
<comment type="cofactor">
    <cofactor evidence="13">
        <name>Mn(2+)</name>
        <dbReference type="ChEBI" id="CHEBI:29035"/>
    </cofactor>
    <cofactor evidence="13">
        <name>Mg(2+)</name>
        <dbReference type="ChEBI" id="CHEBI:18420"/>
    </cofactor>
    <text evidence="13">Binds 2 metal ions per subunit. Manganese or magnesium.</text>
</comment>
<name>A0A2V3Q0R5_9BACT</name>
<keyword evidence="8 12" id="KW-0479">Metal-binding</keyword>
<dbReference type="EC" id="3.1.26.4" evidence="5 12"/>
<evidence type="ECO:0000256" key="12">
    <source>
        <dbReference type="PIRNR" id="PIRNR037839"/>
    </source>
</evidence>
<comment type="cofactor">
    <cofactor evidence="2">
        <name>Mg(2+)</name>
        <dbReference type="ChEBI" id="CHEBI:18420"/>
    </cofactor>
</comment>
<evidence type="ECO:0000256" key="1">
    <source>
        <dbReference type="ARBA" id="ARBA00000077"/>
    </source>
</evidence>
<keyword evidence="11 12" id="KW-0460">Magnesium</keyword>
<evidence type="ECO:0000313" key="16">
    <source>
        <dbReference type="Proteomes" id="UP000247973"/>
    </source>
</evidence>
<evidence type="ECO:0000256" key="5">
    <source>
        <dbReference type="ARBA" id="ARBA00012180"/>
    </source>
</evidence>
<keyword evidence="7 12" id="KW-0540">Nuclease</keyword>
<dbReference type="Gene3D" id="3.40.970.10">
    <property type="entry name" value="Ribonuclease H1, N-terminal domain"/>
    <property type="match status" value="1"/>
</dbReference>
<comment type="function">
    <text evidence="3 12">Endonuclease that specifically degrades the RNA of RNA-DNA hybrids.</text>
</comment>
<dbReference type="InterPro" id="IPR036397">
    <property type="entry name" value="RNaseH_sf"/>
</dbReference>
<keyword evidence="16" id="KW-1185">Reference proteome</keyword>
<feature type="binding site" evidence="13">
    <location>
        <position position="121"/>
    </location>
    <ligand>
        <name>Mg(2+)</name>
        <dbReference type="ChEBI" id="CHEBI:18420"/>
        <label>2</label>
    </ligand>
</feature>
<feature type="binding site" evidence="13">
    <location>
        <position position="204"/>
    </location>
    <ligand>
        <name>Mg(2+)</name>
        <dbReference type="ChEBI" id="CHEBI:18420"/>
        <label>1</label>
    </ligand>
</feature>
<dbReference type="PANTHER" id="PTHR10642:SF26">
    <property type="entry name" value="RIBONUCLEASE H1"/>
    <property type="match status" value="1"/>
</dbReference>
<dbReference type="InterPro" id="IPR009027">
    <property type="entry name" value="Ribosomal_bL9/RNase_H1_N"/>
</dbReference>
<keyword evidence="13" id="KW-0464">Manganese</keyword>
<dbReference type="Proteomes" id="UP000247973">
    <property type="component" value="Unassembled WGS sequence"/>
</dbReference>
<dbReference type="GO" id="GO:0046872">
    <property type="term" value="F:metal ion binding"/>
    <property type="evidence" value="ECO:0007669"/>
    <property type="project" value="UniProtKB-KW"/>
</dbReference>
<evidence type="ECO:0000256" key="9">
    <source>
        <dbReference type="ARBA" id="ARBA00022759"/>
    </source>
</evidence>
<evidence type="ECO:0000256" key="10">
    <source>
        <dbReference type="ARBA" id="ARBA00022801"/>
    </source>
</evidence>
<evidence type="ECO:0000256" key="3">
    <source>
        <dbReference type="ARBA" id="ARBA00004065"/>
    </source>
</evidence>
<evidence type="ECO:0000256" key="13">
    <source>
        <dbReference type="PIRSR" id="PIRSR037839-1"/>
    </source>
</evidence>
<evidence type="ECO:0000259" key="14">
    <source>
        <dbReference type="PROSITE" id="PS50879"/>
    </source>
</evidence>
<evidence type="ECO:0000256" key="6">
    <source>
        <dbReference type="ARBA" id="ARBA00017721"/>
    </source>
</evidence>
<evidence type="ECO:0000256" key="11">
    <source>
        <dbReference type="ARBA" id="ARBA00022842"/>
    </source>
</evidence>